<evidence type="ECO:0000313" key="2">
    <source>
        <dbReference type="WBParaSite" id="PSU_v2.g12055.t1"/>
    </source>
</evidence>
<protein>
    <submittedName>
        <fullName evidence="2">Uncharacterized protein</fullName>
    </submittedName>
</protein>
<sequence length="146" mass="16899">MGVCTTNMAQFKDDDEFWTCRLESSLDPELMKDSLQILCNISPKKHIRTIEKLSCLQDESNGMKMHICEKLESQIEVSPLLVIEWIEAFKLYTFKSENLRSLTLSSLVNNLDITKYLMTNDSFKDSILSLLDEYVVTDRPKLPQIN</sequence>
<organism evidence="1 2">
    <name type="scientific">Panagrolaimus superbus</name>
    <dbReference type="NCBI Taxonomy" id="310955"/>
    <lineage>
        <taxon>Eukaryota</taxon>
        <taxon>Metazoa</taxon>
        <taxon>Ecdysozoa</taxon>
        <taxon>Nematoda</taxon>
        <taxon>Chromadorea</taxon>
        <taxon>Rhabditida</taxon>
        <taxon>Tylenchina</taxon>
        <taxon>Panagrolaimomorpha</taxon>
        <taxon>Panagrolaimoidea</taxon>
        <taxon>Panagrolaimidae</taxon>
        <taxon>Panagrolaimus</taxon>
    </lineage>
</organism>
<dbReference type="AlphaFoldDB" id="A0A914XXX9"/>
<proteinExistence type="predicted"/>
<reference evidence="2" key="1">
    <citation type="submission" date="2022-11" db="UniProtKB">
        <authorList>
            <consortium name="WormBaseParasite"/>
        </authorList>
    </citation>
    <scope>IDENTIFICATION</scope>
</reference>
<evidence type="ECO:0000313" key="1">
    <source>
        <dbReference type="Proteomes" id="UP000887577"/>
    </source>
</evidence>
<name>A0A914XXX9_9BILA</name>
<dbReference type="WBParaSite" id="PSU_v2.g12055.t1">
    <property type="protein sequence ID" value="PSU_v2.g12055.t1"/>
    <property type="gene ID" value="PSU_v2.g12055"/>
</dbReference>
<keyword evidence="1" id="KW-1185">Reference proteome</keyword>
<dbReference type="Proteomes" id="UP000887577">
    <property type="component" value="Unplaced"/>
</dbReference>
<accession>A0A914XXX9</accession>